<proteinExistence type="predicted"/>
<keyword evidence="3" id="KW-1185">Reference proteome</keyword>
<reference evidence="2 3" key="1">
    <citation type="submission" date="2021-04" db="EMBL/GenBank/DDBJ databases">
        <title>Paenibacillus sp. DLE-14 whole genome sequence.</title>
        <authorList>
            <person name="Ham Y.J."/>
        </authorList>
    </citation>
    <scope>NUCLEOTIDE SEQUENCE [LARGE SCALE GENOMIC DNA]</scope>
    <source>
        <strain evidence="2 3">DLE-14</strain>
    </source>
</reference>
<gene>
    <name evidence="2" type="ORF">I8J30_19480</name>
</gene>
<feature type="domain" description="Glycosyltransferase 2-like" evidence="1">
    <location>
        <begin position="4"/>
        <end position="133"/>
    </location>
</feature>
<dbReference type="PANTHER" id="PTHR43630:SF2">
    <property type="entry name" value="GLYCOSYLTRANSFERASE"/>
    <property type="match status" value="1"/>
</dbReference>
<dbReference type="SUPFAM" id="SSF53448">
    <property type="entry name" value="Nucleotide-diphospho-sugar transferases"/>
    <property type="match status" value="1"/>
</dbReference>
<dbReference type="PANTHER" id="PTHR43630">
    <property type="entry name" value="POLY-BETA-1,6-N-ACETYL-D-GLUCOSAMINE SYNTHASE"/>
    <property type="match status" value="1"/>
</dbReference>
<evidence type="ECO:0000259" key="1">
    <source>
        <dbReference type="Pfam" id="PF00535"/>
    </source>
</evidence>
<organism evidence="2 3">
    <name type="scientific">Paenibacillus lignilyticus</name>
    <dbReference type="NCBI Taxonomy" id="1172615"/>
    <lineage>
        <taxon>Bacteria</taxon>
        <taxon>Bacillati</taxon>
        <taxon>Bacillota</taxon>
        <taxon>Bacilli</taxon>
        <taxon>Bacillales</taxon>
        <taxon>Paenibacillaceae</taxon>
        <taxon>Paenibacillus</taxon>
    </lineage>
</organism>
<dbReference type="EMBL" id="JAGKSP010000008">
    <property type="protein sequence ID" value="MBP3964909.1"/>
    <property type="molecule type" value="Genomic_DNA"/>
</dbReference>
<protein>
    <submittedName>
        <fullName evidence="2">Glycosyltransferase family 2 protein</fullName>
    </submittedName>
</protein>
<dbReference type="Pfam" id="PF00535">
    <property type="entry name" value="Glycos_transf_2"/>
    <property type="match status" value="1"/>
</dbReference>
<dbReference type="InterPro" id="IPR001173">
    <property type="entry name" value="Glyco_trans_2-like"/>
</dbReference>
<evidence type="ECO:0000313" key="2">
    <source>
        <dbReference type="EMBL" id="MBP3964909.1"/>
    </source>
</evidence>
<sequence length="233" mass="27339">MMQVRNEAGRYLEAALADLSEFVDEIVIVDDASDDGTPDICSSFPKVKLLVRLEQPLFGEEARLRQLLWEAALRTEPDWLLSIDADEFFEQKAKSQIRGLIDQDRYDWVAFRMYDFWGSLAYYRDDPLWQLHKRHTMMLVRYLPLYSYFYPAWNHHVPRLPISCSALTGFQSGLRVKHYGWAGDDAQRKAKYDRYMQNDPRGEWGSLEHYASILDPQPHLVRWQEDEEAGGKA</sequence>
<evidence type="ECO:0000313" key="3">
    <source>
        <dbReference type="Proteomes" id="UP000673394"/>
    </source>
</evidence>
<dbReference type="Proteomes" id="UP000673394">
    <property type="component" value="Unassembled WGS sequence"/>
</dbReference>
<dbReference type="Gene3D" id="3.90.550.10">
    <property type="entry name" value="Spore Coat Polysaccharide Biosynthesis Protein SpsA, Chain A"/>
    <property type="match status" value="1"/>
</dbReference>
<accession>A0ABS5CGA2</accession>
<dbReference type="InterPro" id="IPR029044">
    <property type="entry name" value="Nucleotide-diphossugar_trans"/>
</dbReference>
<comment type="caution">
    <text evidence="2">The sequence shown here is derived from an EMBL/GenBank/DDBJ whole genome shotgun (WGS) entry which is preliminary data.</text>
</comment>
<name>A0ABS5CGA2_9BACL</name>